<keyword evidence="2" id="KW-0378">Hydrolase</keyword>
<keyword evidence="6" id="KW-1185">Reference proteome</keyword>
<dbReference type="InterPro" id="IPR051913">
    <property type="entry name" value="GH2_Domain-Containing"/>
</dbReference>
<dbReference type="Gene3D" id="2.60.120.260">
    <property type="entry name" value="Galactose-binding domain-like"/>
    <property type="match status" value="2"/>
</dbReference>
<organism evidence="5 6">
    <name type="scientific">Fimbriiglobus ruber</name>
    <dbReference type="NCBI Taxonomy" id="1908690"/>
    <lineage>
        <taxon>Bacteria</taxon>
        <taxon>Pseudomonadati</taxon>
        <taxon>Planctomycetota</taxon>
        <taxon>Planctomycetia</taxon>
        <taxon>Gemmatales</taxon>
        <taxon>Gemmataceae</taxon>
        <taxon>Fimbriiglobus</taxon>
    </lineage>
</organism>
<dbReference type="EMBL" id="NIDE01000007">
    <property type="protein sequence ID" value="OWK41112.1"/>
    <property type="molecule type" value="Genomic_DNA"/>
</dbReference>
<dbReference type="OrthoDB" id="223017at2"/>
<sequence>MPIAALVVSLGCLLTAPRMPDEVVWIEGETPTRATAPLEPGGWGRPGTLADGKWLFAAVDAGEVAKKVPATGANAAYDFRAPAGGKYDVWARVGYEFARSPFRWRTDAGEWQTVTPNDLTTDLMVMSDWAEVAWRKLGTADLTAGAHVLEFNVPRPTKTVNGKAEPERFLFGLDCVCLARGAFVPNGPHKPGADWKTAIDREADGAAFEFPGATGAGDAPPARRTLSLGGVWQIARFDENDITDRTGPISALPDLDKLYWHGIRVPGDKDANRPDLAYCHRYLYRTKVSVPREFAGRSFVLRFPNNALLTTVFVNGKQVGFSNTPCANFECDATAAVVPGMVNEIVVGIKDLYYAVAKTGEGKSCRYLFNLPHQMFHNSGGLGATRFADFPVLYQVRRNGILETPSLVVGGSVYTADAFAIPSVAEMKLGLEITVHNPTTKPAEVVVKNEIREITADGVPAAGPTVFGLQPKTVTVKPNQPEVLTLGQRWTDAKFWWPDSPHQYALVTTIHIDGKAVDELVTKFGFREWGVRGRSFTLNGVPWALRADLRHNERQPTVKAAEDAVKEWHKNGQNMVRFWGEQPWVGATQRESLDFFDAAGVPVRRSGIFDGQVASYQLVNDGKANAALFDNWRAQLAAWVKAERNHPSVFVWSLENEITYINARNLGWLKQVEPEIQKAADLVMKLDPTRKAMIDGGDALMGQTLPVAGNHYLESDKRDYPDEAYTLAKGFSRHTGARPGDPWPLPKDKPLFLGESYFANGSPPAAYAEIEGESAFLGRKEAARGVARFARMLSEGYRWNGVAAFHFWFAEGPDAEHYRAWQPVAVLCREWDTAFAAGTKVPRTLKLFNDTRTTAPITVHWLFQTKNTNPVKQVRGKKELRLAPGGSEEFAIEMAIPDLPAGQAVAGEFVLTCVRGGREVFRDVKACRILGAVVPLDKSAGDEIALLDPTGKGARLLRGLGTFTSIKTIDELPAKCRVLVVGPDAVTPAAATDPRWKGLAAKGVRVLVLDQTTPLHYQAVPADLEPTDFTGRIGFPENPRHPAFAGLSREDFFCWSNGHIVYRNAYRKPTRGGRSLVQCDAELSCTALVEVPVADGLLLLSQLAVGDRPDDPVARRVVANLLRYAIAYQRAARPTAVLLPDNDPRLQLLTASGLKYKRADDPVVALGEAEVVIADATPDALAKLAAAADKVKAFTNTGGALVLWGVTPAGLGDFNKLVGFDHVIRPFKMERVTLPPVRDPLLAGLTIRDMALESAEKIYPWSGDRYPANDTFTYVVDTDDIAPFVKSEKYAHGWSQMTNGLTSADSWKFIFYHDQSKAGERPSWRGTLPKEEEITGLSVIINAHYRKLTRLRVVFDDNVATAVTLALKPEGELKQSFTFPPRKCRSIALEPLEWTDHTHPVIGIDNLWLTVRRPPDFASRVVPLLNIGALVHYPQGKGGILLNQVNVPAAEPNPENAGKKRNLVATLLRNLGADFAVERVVIPGQNLVYTPIPLGEKCNTFLTADKGWLPGQPDLAHFPVGDQQFAGVRYAVRDFKTSPLPAVIALTGPGAKAGTPAEVKGIPVNQKADALFFLHTFHQAKEWKPTGAAEPPVVVRYTVHFDDGQTAEIPVRLNRRIGPWLLAAPKPLQDAVVAWAAPFPAGKGPGDKQAVVYQTQWTNLRPDHAIVAVDASVPEGEQYGVPVLFGITAATERK</sequence>
<dbReference type="SUPFAM" id="SSF49785">
    <property type="entry name" value="Galactose-binding domain-like"/>
    <property type="match status" value="1"/>
</dbReference>
<evidence type="ECO:0000313" key="6">
    <source>
        <dbReference type="Proteomes" id="UP000214646"/>
    </source>
</evidence>
<accession>A0A225DI45</accession>
<dbReference type="Gene3D" id="3.20.20.80">
    <property type="entry name" value="Glycosidases"/>
    <property type="match status" value="1"/>
</dbReference>
<keyword evidence="3" id="KW-0326">Glycosidase</keyword>
<dbReference type="Proteomes" id="UP000214646">
    <property type="component" value="Unassembled WGS sequence"/>
</dbReference>
<evidence type="ECO:0000256" key="1">
    <source>
        <dbReference type="ARBA" id="ARBA00007401"/>
    </source>
</evidence>
<comment type="similarity">
    <text evidence="1">Belongs to the glycosyl hydrolase 2 family.</text>
</comment>
<dbReference type="PANTHER" id="PTHR42732:SF1">
    <property type="entry name" value="BETA-MANNOSIDASE"/>
    <property type="match status" value="1"/>
</dbReference>
<evidence type="ECO:0000256" key="3">
    <source>
        <dbReference type="ARBA" id="ARBA00023295"/>
    </source>
</evidence>
<reference evidence="6" key="1">
    <citation type="submission" date="2017-06" db="EMBL/GenBank/DDBJ databases">
        <title>Genome analysis of Fimbriiglobus ruber SP5, the first member of the order Planctomycetales with confirmed chitinolytic capability.</title>
        <authorList>
            <person name="Ravin N.V."/>
            <person name="Rakitin A.L."/>
            <person name="Ivanova A.A."/>
            <person name="Beletsky A.V."/>
            <person name="Kulichevskaya I.S."/>
            <person name="Mardanov A.V."/>
            <person name="Dedysh S.N."/>
        </authorList>
    </citation>
    <scope>NUCLEOTIDE SEQUENCE [LARGE SCALE GENOMIC DNA]</scope>
    <source>
        <strain evidence="6">SP5</strain>
    </source>
</reference>
<dbReference type="InterPro" id="IPR013783">
    <property type="entry name" value="Ig-like_fold"/>
</dbReference>
<dbReference type="SUPFAM" id="SSF51445">
    <property type="entry name" value="(Trans)glycosidases"/>
    <property type="match status" value="1"/>
</dbReference>
<dbReference type="Pfam" id="PF00703">
    <property type="entry name" value="Glyco_hydro_2"/>
    <property type="match status" value="1"/>
</dbReference>
<dbReference type="RefSeq" id="WP_143393369.1">
    <property type="nucleotide sequence ID" value="NZ_NIDE01000007.1"/>
</dbReference>
<evidence type="ECO:0000256" key="2">
    <source>
        <dbReference type="ARBA" id="ARBA00022801"/>
    </source>
</evidence>
<name>A0A225DI45_9BACT</name>
<evidence type="ECO:0000313" key="5">
    <source>
        <dbReference type="EMBL" id="OWK41112.1"/>
    </source>
</evidence>
<dbReference type="Gene3D" id="2.60.40.10">
    <property type="entry name" value="Immunoglobulins"/>
    <property type="match status" value="1"/>
</dbReference>
<protein>
    <submittedName>
        <fullName evidence="5">Beta-galactosidase</fullName>
    </submittedName>
</protein>
<dbReference type="InterPro" id="IPR006102">
    <property type="entry name" value="Ig-like_GH2"/>
</dbReference>
<dbReference type="GO" id="GO:0004553">
    <property type="term" value="F:hydrolase activity, hydrolyzing O-glycosyl compounds"/>
    <property type="evidence" value="ECO:0007669"/>
    <property type="project" value="InterPro"/>
</dbReference>
<proteinExistence type="inferred from homology"/>
<dbReference type="PROSITE" id="PS00608">
    <property type="entry name" value="GLYCOSYL_HYDROL_F2_2"/>
    <property type="match status" value="1"/>
</dbReference>
<gene>
    <name evidence="5" type="ORF">FRUB_05004</name>
</gene>
<feature type="domain" description="Glycoside hydrolase family 2 immunoglobulin-like beta-sandwich" evidence="4">
    <location>
        <begin position="418"/>
        <end position="527"/>
    </location>
</feature>
<dbReference type="InterPro" id="IPR017853">
    <property type="entry name" value="GH"/>
</dbReference>
<dbReference type="PANTHER" id="PTHR42732">
    <property type="entry name" value="BETA-GALACTOSIDASE"/>
    <property type="match status" value="1"/>
</dbReference>
<evidence type="ECO:0000259" key="4">
    <source>
        <dbReference type="Pfam" id="PF00703"/>
    </source>
</evidence>
<dbReference type="GO" id="GO:0005975">
    <property type="term" value="P:carbohydrate metabolic process"/>
    <property type="evidence" value="ECO:0007669"/>
    <property type="project" value="InterPro"/>
</dbReference>
<dbReference type="InterPro" id="IPR023232">
    <property type="entry name" value="Glyco_hydro_2_AS"/>
</dbReference>
<dbReference type="InterPro" id="IPR036156">
    <property type="entry name" value="Beta-gal/glucu_dom_sf"/>
</dbReference>
<dbReference type="SUPFAM" id="SSF49303">
    <property type="entry name" value="beta-Galactosidase/glucuronidase domain"/>
    <property type="match status" value="1"/>
</dbReference>
<comment type="caution">
    <text evidence="5">The sequence shown here is derived from an EMBL/GenBank/DDBJ whole genome shotgun (WGS) entry which is preliminary data.</text>
</comment>
<dbReference type="InterPro" id="IPR008979">
    <property type="entry name" value="Galactose-bd-like_sf"/>
</dbReference>